<evidence type="ECO:0000256" key="1">
    <source>
        <dbReference type="SAM" id="MobiDB-lite"/>
    </source>
</evidence>
<dbReference type="Proteomes" id="UP000270626">
    <property type="component" value="Unassembled WGS sequence"/>
</dbReference>
<evidence type="ECO:0000313" key="3">
    <source>
        <dbReference type="Proteomes" id="UP000270626"/>
    </source>
</evidence>
<accession>A0A495VPE8</accession>
<gene>
    <name evidence="2" type="ORF">DFR40_2857</name>
</gene>
<organism evidence="2 3">
    <name type="scientific">Azonexus fungiphilus</name>
    <dbReference type="NCBI Taxonomy" id="146940"/>
    <lineage>
        <taxon>Bacteria</taxon>
        <taxon>Pseudomonadati</taxon>
        <taxon>Pseudomonadota</taxon>
        <taxon>Betaproteobacteria</taxon>
        <taxon>Rhodocyclales</taxon>
        <taxon>Azonexaceae</taxon>
        <taxon>Azonexus</taxon>
    </lineage>
</organism>
<dbReference type="EMBL" id="RBXP01000018">
    <property type="protein sequence ID" value="RKT50303.1"/>
    <property type="molecule type" value="Genomic_DNA"/>
</dbReference>
<proteinExistence type="predicted"/>
<protein>
    <submittedName>
        <fullName evidence="2">Uncharacterized protein</fullName>
    </submittedName>
</protein>
<name>A0A495VPE8_9RHOO</name>
<evidence type="ECO:0000313" key="2">
    <source>
        <dbReference type="EMBL" id="RKT50303.1"/>
    </source>
</evidence>
<feature type="region of interest" description="Disordered" evidence="1">
    <location>
        <begin position="606"/>
        <end position="637"/>
    </location>
</feature>
<dbReference type="OrthoDB" id="8532329at2"/>
<sequence>MTPRPTRYRRGIALPVLLFVILLGGGLALGLGSAGTPIRADRSQQTSKTLAAARAALIGRAVNDDNRPGSLPCPDLVTDNAGLSNLPGDGKADLLTRNRCPSQLGRLPWITLATPRAVDMANEVLWYVVAPGLRDDDSAIPVNSDTPTGLSLNGEPEIAALLITAAAPRPGQSRPSQNAGDYLEGRLNGTAPYDYQTTTDTGETISAITRNQLFAAVEQRVAHSIRHCLGAHARQSGTFPWPAPLAASDRQGREGARFGRIPLTQPSAGIARRIVATAAAITTQADHLRAASPTEQAAALADLADGASWAANLLDQLGRISAETQALADSASGLLNKLQSLVEAAAANDRIARSEGESIRAGADSALLTVDRLAEAFLRYGLDFHQDGTGTRQSLLAAQTSLQQQAEVFARLDTANPRPVQRDLVAPARAVGAASADCNRLTHEISQLAGELTTQTKERLLLAQGLQTTIDGRDGAIAALDEWQRKPSPENRLRADQAIAASLDGSNRLATGLDTLATLPGDEAGTAWPMVWASRHCAFISDETGWWQVNRWAELIFYQASDPLDPSRKTLQIGGRPSQSLIVVSAGGKLAHQQRPGGRIADYLEAGNADPSRDGEARNPIARFDYPAGAGNDQLAY</sequence>
<keyword evidence="3" id="KW-1185">Reference proteome</keyword>
<dbReference type="RefSeq" id="WP_147431342.1">
    <property type="nucleotide sequence ID" value="NZ_RBXP01000018.1"/>
</dbReference>
<reference evidence="2 3" key="1">
    <citation type="submission" date="2018-10" db="EMBL/GenBank/DDBJ databases">
        <title>Genomic Encyclopedia of Type Strains, Phase IV (KMG-IV): sequencing the most valuable type-strain genomes for metagenomic binning, comparative biology and taxonomic classification.</title>
        <authorList>
            <person name="Goeker M."/>
        </authorList>
    </citation>
    <scope>NUCLEOTIDE SEQUENCE [LARGE SCALE GENOMIC DNA]</scope>
    <source>
        <strain evidence="2 3">DSM 23841</strain>
    </source>
</reference>
<comment type="caution">
    <text evidence="2">The sequence shown here is derived from an EMBL/GenBank/DDBJ whole genome shotgun (WGS) entry which is preliminary data.</text>
</comment>
<dbReference type="AlphaFoldDB" id="A0A495VPE8"/>